<organism evidence="1 2">
    <name type="scientific">Mycobacterium servetii</name>
    <dbReference type="NCBI Taxonomy" id="3237418"/>
    <lineage>
        <taxon>Bacteria</taxon>
        <taxon>Bacillati</taxon>
        <taxon>Actinomycetota</taxon>
        <taxon>Actinomycetes</taxon>
        <taxon>Mycobacteriales</taxon>
        <taxon>Mycobacteriaceae</taxon>
        <taxon>Mycobacterium</taxon>
    </lineage>
</organism>
<dbReference type="EMBL" id="JBGEDP010000001">
    <property type="protein sequence ID" value="MEY8014695.1"/>
    <property type="molecule type" value="Genomic_DNA"/>
</dbReference>
<dbReference type="CDD" id="cd02440">
    <property type="entry name" value="AdoMet_MTases"/>
    <property type="match status" value="1"/>
</dbReference>
<name>A0ABV4BXI1_9MYCO</name>
<accession>A0ABV4BXI1</accession>
<dbReference type="Proteomes" id="UP001564760">
    <property type="component" value="Unassembled WGS sequence"/>
</dbReference>
<reference evidence="1 2" key="1">
    <citation type="submission" date="2024-08" db="EMBL/GenBank/DDBJ databases">
        <title>Mycobacterium servetensis sp. nov., a novel rapid-growing mycobacterial species recovered from a human patient in Zaragoza, Spain.</title>
        <authorList>
            <person name="Tristancho-Baro A.I."/>
            <person name="Buenestado-Serrano S."/>
            <person name="Garcia De Viedma D."/>
            <person name="Milagro-Beamonte A."/>
            <person name="Burillo N."/>
            <person name="Sanz S."/>
            <person name="Lopez-Calleja A.I."/>
            <person name="Penas-Utrilla D."/>
            <person name="Guardingo M."/>
            <person name="Garcia M.J."/>
            <person name="Vinuelas-Bayon J."/>
        </authorList>
    </citation>
    <scope>NUCLEOTIDE SEQUENCE [LARGE SCALE GENOMIC DNA]</scope>
    <source>
        <strain evidence="2">HUMS_12744610</strain>
    </source>
</reference>
<evidence type="ECO:0000313" key="2">
    <source>
        <dbReference type="Proteomes" id="UP001564760"/>
    </source>
</evidence>
<comment type="caution">
    <text evidence="1">The sequence shown here is derived from an EMBL/GenBank/DDBJ whole genome shotgun (WGS) entry which is preliminary data.</text>
</comment>
<proteinExistence type="predicted"/>
<dbReference type="NCBIfam" id="TIGR01444">
    <property type="entry name" value="fkbM_fam"/>
    <property type="match status" value="1"/>
</dbReference>
<dbReference type="InterPro" id="IPR006342">
    <property type="entry name" value="FkbM_mtfrase"/>
</dbReference>
<sequence>MTHMQAGFAMQVPVDFNLHGYELTVPSGHVLLQFHSPGGGLFQPYREQGLAEVVTALERLGRRGVAVDIGANVGDTLALIARYSTLDVLCVEPSDYFLKYLRDNVARHFADRATVADCYVTAHEDEPARALFHWGGTAKPIDGPYSEQGSIVPIGRLVNEAGNVALVKIDTDGTDLALVVGCLDLPAPAFPIYFELEITTPDRAEATAACTRARQLFARLVQAGYRRAFVWDDPGRFYGRLDLSAEPPVTNLLNYLTHIRHRPVWGFDICVVHDSDSPLAETLSSVISEDLSLPLA</sequence>
<dbReference type="GO" id="GO:0008168">
    <property type="term" value="F:methyltransferase activity"/>
    <property type="evidence" value="ECO:0007669"/>
    <property type="project" value="UniProtKB-KW"/>
</dbReference>
<keyword evidence="1" id="KW-0808">Transferase</keyword>
<dbReference type="Gene3D" id="3.40.50.150">
    <property type="entry name" value="Vaccinia Virus protein VP39"/>
    <property type="match status" value="1"/>
</dbReference>
<dbReference type="RefSeq" id="WP_369737140.1">
    <property type="nucleotide sequence ID" value="NZ_JBGEDP010000001.1"/>
</dbReference>
<protein>
    <submittedName>
        <fullName evidence="1">FkbM family methyltransferase</fullName>
    </submittedName>
</protein>
<keyword evidence="2" id="KW-1185">Reference proteome</keyword>
<dbReference type="SUPFAM" id="SSF53335">
    <property type="entry name" value="S-adenosyl-L-methionine-dependent methyltransferases"/>
    <property type="match status" value="1"/>
</dbReference>
<keyword evidence="1" id="KW-0489">Methyltransferase</keyword>
<dbReference type="InterPro" id="IPR029063">
    <property type="entry name" value="SAM-dependent_MTases_sf"/>
</dbReference>
<dbReference type="GO" id="GO:0032259">
    <property type="term" value="P:methylation"/>
    <property type="evidence" value="ECO:0007669"/>
    <property type="project" value="UniProtKB-KW"/>
</dbReference>
<gene>
    <name evidence="1" type="ORF">AB8998_06575</name>
</gene>
<evidence type="ECO:0000313" key="1">
    <source>
        <dbReference type="EMBL" id="MEY8014695.1"/>
    </source>
</evidence>